<dbReference type="CDD" id="cd06919">
    <property type="entry name" value="Asp_decarbox"/>
    <property type="match status" value="1"/>
</dbReference>
<accession>A0A1J5PWT8</accession>
<protein>
    <submittedName>
        <fullName evidence="9">Aspartate 1-decarboxylase</fullName>
        <ecNumber evidence="9">4.1.1.11</ecNumber>
    </submittedName>
</protein>
<dbReference type="PIRSF" id="PIRSF006246">
    <property type="entry name" value="Asp_decarbox"/>
    <property type="match status" value="1"/>
</dbReference>
<evidence type="ECO:0000256" key="4">
    <source>
        <dbReference type="ARBA" id="ARBA00022813"/>
    </source>
</evidence>
<keyword evidence="2" id="KW-0566">Pantothenate biosynthesis</keyword>
<dbReference type="EMBL" id="MLJW01002144">
    <property type="protein sequence ID" value="OIQ75506.1"/>
    <property type="molecule type" value="Genomic_DNA"/>
</dbReference>
<dbReference type="HAMAP" id="MF_00446">
    <property type="entry name" value="PanD"/>
    <property type="match status" value="1"/>
</dbReference>
<evidence type="ECO:0000313" key="9">
    <source>
        <dbReference type="EMBL" id="OIQ75506.1"/>
    </source>
</evidence>
<keyword evidence="8" id="KW-0670">Pyruvate</keyword>
<name>A0A1J5PWT8_9ZZZZ</name>
<dbReference type="GO" id="GO:0005829">
    <property type="term" value="C:cytosol"/>
    <property type="evidence" value="ECO:0007669"/>
    <property type="project" value="TreeGrafter"/>
</dbReference>
<keyword evidence="3" id="KW-0210">Decarboxylase</keyword>
<dbReference type="EC" id="4.1.1.11" evidence="9"/>
<dbReference type="PANTHER" id="PTHR21012:SF0">
    <property type="entry name" value="ASPARTATE 1-DECARBOXYLASE"/>
    <property type="match status" value="1"/>
</dbReference>
<dbReference type="PANTHER" id="PTHR21012">
    <property type="entry name" value="ASPARTATE 1-DECARBOXYLASE"/>
    <property type="match status" value="1"/>
</dbReference>
<dbReference type="GO" id="GO:0006523">
    <property type="term" value="P:alanine biosynthetic process"/>
    <property type="evidence" value="ECO:0007669"/>
    <property type="project" value="InterPro"/>
</dbReference>
<dbReference type="InterPro" id="IPR003190">
    <property type="entry name" value="Asp_decarbox"/>
</dbReference>
<evidence type="ECO:0000256" key="8">
    <source>
        <dbReference type="ARBA" id="ARBA00023317"/>
    </source>
</evidence>
<evidence type="ECO:0000256" key="6">
    <source>
        <dbReference type="ARBA" id="ARBA00023239"/>
    </source>
</evidence>
<dbReference type="NCBIfam" id="TIGR00223">
    <property type="entry name" value="panD"/>
    <property type="match status" value="1"/>
</dbReference>
<gene>
    <name evidence="9" type="primary">panD_12</name>
    <name evidence="9" type="ORF">GALL_428270</name>
</gene>
<evidence type="ECO:0000256" key="3">
    <source>
        <dbReference type="ARBA" id="ARBA00022793"/>
    </source>
</evidence>
<dbReference type="SUPFAM" id="SSF50692">
    <property type="entry name" value="ADC-like"/>
    <property type="match status" value="1"/>
</dbReference>
<evidence type="ECO:0000256" key="2">
    <source>
        <dbReference type="ARBA" id="ARBA00022655"/>
    </source>
</evidence>
<organism evidence="9">
    <name type="scientific">mine drainage metagenome</name>
    <dbReference type="NCBI Taxonomy" id="410659"/>
    <lineage>
        <taxon>unclassified sequences</taxon>
        <taxon>metagenomes</taxon>
        <taxon>ecological metagenomes</taxon>
    </lineage>
</organism>
<dbReference type="GO" id="GO:0004068">
    <property type="term" value="F:aspartate 1-decarboxylase activity"/>
    <property type="evidence" value="ECO:0007669"/>
    <property type="project" value="UniProtKB-EC"/>
</dbReference>
<evidence type="ECO:0000256" key="5">
    <source>
        <dbReference type="ARBA" id="ARBA00023145"/>
    </source>
</evidence>
<dbReference type="GO" id="GO:0015940">
    <property type="term" value="P:pantothenate biosynthetic process"/>
    <property type="evidence" value="ECO:0007669"/>
    <property type="project" value="UniProtKB-KW"/>
</dbReference>
<keyword evidence="5" id="KW-0865">Zymogen</keyword>
<dbReference type="AlphaFoldDB" id="A0A1J5PWT8"/>
<evidence type="ECO:0000256" key="1">
    <source>
        <dbReference type="ARBA" id="ARBA00022490"/>
    </source>
</evidence>
<evidence type="ECO:0000256" key="7">
    <source>
        <dbReference type="ARBA" id="ARBA00023270"/>
    </source>
</evidence>
<proteinExistence type="inferred from homology"/>
<sequence length="128" mass="13641">MALSPPTTLPARVMLRAKIHRAMLTGADLHYEGSCGIDQALLDACDIIPGEQIEIYNVTNGARLSTYAIAEQAGSGRITLNGSAARHAAIGDLLIICTYSPMDDATARGFRPRIALLDADNRITSMKA</sequence>
<dbReference type="Pfam" id="PF02261">
    <property type="entry name" value="Asp_decarbox"/>
    <property type="match status" value="1"/>
</dbReference>
<comment type="caution">
    <text evidence="9">The sequence shown here is derived from an EMBL/GenBank/DDBJ whole genome shotgun (WGS) entry which is preliminary data.</text>
</comment>
<keyword evidence="7" id="KW-0704">Schiff base</keyword>
<dbReference type="InterPro" id="IPR009010">
    <property type="entry name" value="Asp_de-COase-like_dom_sf"/>
</dbReference>
<keyword evidence="4" id="KW-0068">Autocatalytic cleavage</keyword>
<keyword evidence="6 9" id="KW-0456">Lyase</keyword>
<reference evidence="9" key="1">
    <citation type="submission" date="2016-10" db="EMBL/GenBank/DDBJ databases">
        <title>Sequence of Gallionella enrichment culture.</title>
        <authorList>
            <person name="Poehlein A."/>
            <person name="Muehling M."/>
            <person name="Daniel R."/>
        </authorList>
    </citation>
    <scope>NUCLEOTIDE SEQUENCE</scope>
</reference>
<keyword evidence="1" id="KW-0963">Cytoplasm</keyword>
<dbReference type="Gene3D" id="2.40.40.20">
    <property type="match status" value="1"/>
</dbReference>